<dbReference type="PANTHER" id="PTHR33452:SF1">
    <property type="entry name" value="INNER MEMBRANE PROTEIN YPHA-RELATED"/>
    <property type="match status" value="1"/>
</dbReference>
<feature type="transmembrane region" description="Helical" evidence="6">
    <location>
        <begin position="54"/>
        <end position="74"/>
    </location>
</feature>
<keyword evidence="5 6" id="KW-0472">Membrane</keyword>
<keyword evidence="3 6" id="KW-0812">Transmembrane</keyword>
<evidence type="ECO:0000256" key="5">
    <source>
        <dbReference type="ARBA" id="ARBA00023136"/>
    </source>
</evidence>
<feature type="transmembrane region" description="Helical" evidence="6">
    <location>
        <begin position="158"/>
        <end position="185"/>
    </location>
</feature>
<name>A0A847TXY0_9EURY</name>
<dbReference type="InterPro" id="IPR051907">
    <property type="entry name" value="DoxX-like_oxidoreductase"/>
</dbReference>
<reference evidence="7" key="1">
    <citation type="submission" date="2019-12" db="EMBL/GenBank/DDBJ databases">
        <title>Whole-genome sequence of Halomicrobium mukohataei pws1.</title>
        <authorList>
            <person name="Verma D.K."/>
            <person name="Gopal K."/>
            <person name="Prasad E.S."/>
        </authorList>
    </citation>
    <scope>NUCLEOTIDE SEQUENCE</scope>
    <source>
        <strain evidence="7">Pws1</strain>
    </source>
</reference>
<evidence type="ECO:0000256" key="2">
    <source>
        <dbReference type="ARBA" id="ARBA00022475"/>
    </source>
</evidence>
<evidence type="ECO:0000256" key="3">
    <source>
        <dbReference type="ARBA" id="ARBA00022692"/>
    </source>
</evidence>
<dbReference type="EMBL" id="WOYG01000001">
    <property type="protein sequence ID" value="NLV10852.1"/>
    <property type="molecule type" value="Genomic_DNA"/>
</dbReference>
<feature type="transmembrane region" description="Helical" evidence="6">
    <location>
        <begin position="287"/>
        <end position="310"/>
    </location>
</feature>
<evidence type="ECO:0000256" key="1">
    <source>
        <dbReference type="ARBA" id="ARBA00004651"/>
    </source>
</evidence>
<evidence type="ECO:0000313" key="8">
    <source>
        <dbReference type="Proteomes" id="UP000608662"/>
    </source>
</evidence>
<proteinExistence type="predicted"/>
<keyword evidence="2" id="KW-1003">Cell membrane</keyword>
<organism evidence="7 8">
    <name type="scientific">Halomicrobium mukohataei</name>
    <dbReference type="NCBI Taxonomy" id="57705"/>
    <lineage>
        <taxon>Archaea</taxon>
        <taxon>Methanobacteriati</taxon>
        <taxon>Methanobacteriota</taxon>
        <taxon>Stenosarchaea group</taxon>
        <taxon>Halobacteria</taxon>
        <taxon>Halobacteriales</taxon>
        <taxon>Haloarculaceae</taxon>
        <taxon>Halomicrobium</taxon>
    </lineage>
</organism>
<protein>
    <submittedName>
        <fullName evidence="7">DoxX family membrane protein</fullName>
    </submittedName>
</protein>
<feature type="transmembrane region" description="Helical" evidence="6">
    <location>
        <begin position="94"/>
        <end position="117"/>
    </location>
</feature>
<feature type="transmembrane region" description="Helical" evidence="6">
    <location>
        <begin position="129"/>
        <end position="146"/>
    </location>
</feature>
<dbReference type="Proteomes" id="UP000608662">
    <property type="component" value="Unassembled WGS sequence"/>
</dbReference>
<evidence type="ECO:0000256" key="4">
    <source>
        <dbReference type="ARBA" id="ARBA00022989"/>
    </source>
</evidence>
<dbReference type="GO" id="GO:0005886">
    <property type="term" value="C:plasma membrane"/>
    <property type="evidence" value="ECO:0007669"/>
    <property type="project" value="UniProtKB-SubCell"/>
</dbReference>
<dbReference type="AlphaFoldDB" id="A0A847TXY0"/>
<dbReference type="InterPro" id="IPR032808">
    <property type="entry name" value="DoxX"/>
</dbReference>
<evidence type="ECO:0000313" key="7">
    <source>
        <dbReference type="EMBL" id="NLV10852.1"/>
    </source>
</evidence>
<accession>A0A847TXY0</accession>
<comment type="subcellular location">
    <subcellularLocation>
        <location evidence="1">Cell membrane</location>
        <topology evidence="1">Multi-pass membrane protein</topology>
    </subcellularLocation>
</comment>
<dbReference type="PANTHER" id="PTHR33452">
    <property type="entry name" value="OXIDOREDUCTASE CATD-RELATED"/>
    <property type="match status" value="1"/>
</dbReference>
<gene>
    <name evidence="7" type="ORF">GOC74_13045</name>
</gene>
<evidence type="ECO:0000256" key="6">
    <source>
        <dbReference type="SAM" id="Phobius"/>
    </source>
</evidence>
<comment type="caution">
    <text evidence="7">The sequence shown here is derived from an EMBL/GenBank/DDBJ whole genome shotgun (WGS) entry which is preliminary data.</text>
</comment>
<keyword evidence="4 6" id="KW-1133">Transmembrane helix</keyword>
<dbReference type="Pfam" id="PF07681">
    <property type="entry name" value="DoxX"/>
    <property type="match status" value="1"/>
</dbReference>
<sequence>MTFSKVPRVALALVALAAIARPAAAHVDYVTDPTGDTIDAIAFVRETLADPINAVLFVGSGAIGVVGLALYLRYRPRVVDIEILRAKLATYEDLIPWMLRLSLGLPLVGAGFQGYLFAPTVSFDPAANPLVRVVLIGIGFCLLFGLGTRIMTVLGMGLYVLALAISPDALLALEYVPGFVALFVLGGGRPSADDILLDIASTEGSIYRRIDRFHLLKVWLDEVTAPYRRYVPTVLRVGLGVSFVFLGVTQKLGDPARSLAVVEKYDLTAVVPVDPGLWVLGAGVLEAAVGLALIVGLLTRASAGVAFLLFTATLFGLPDDPVLAHVTLFGMASALVTLGSGPLSLDRLLGEEPAGDADAVSATD</sequence>
<dbReference type="OrthoDB" id="177395at2157"/>
<dbReference type="RefSeq" id="WP_170094499.1">
    <property type="nucleotide sequence ID" value="NZ_WOYG01000001.1"/>
</dbReference>